<keyword evidence="6" id="KW-1185">Reference proteome</keyword>
<gene>
    <name evidence="5" type="ORF">L873DRAFT_1694745</name>
</gene>
<dbReference type="Gene3D" id="3.40.50.300">
    <property type="entry name" value="P-loop containing nucleotide triphosphate hydrolases"/>
    <property type="match status" value="1"/>
</dbReference>
<dbReference type="PROSITE" id="PS50088">
    <property type="entry name" value="ANK_REPEAT"/>
    <property type="match status" value="1"/>
</dbReference>
<dbReference type="Gene3D" id="1.25.40.20">
    <property type="entry name" value="Ankyrin repeat-containing domain"/>
    <property type="match status" value="1"/>
</dbReference>
<dbReference type="Pfam" id="PF22939">
    <property type="entry name" value="WHD_GPIID"/>
    <property type="match status" value="1"/>
</dbReference>
<dbReference type="InterPro" id="IPR036770">
    <property type="entry name" value="Ankyrin_rpt-contain_sf"/>
</dbReference>
<proteinExistence type="predicted"/>
<dbReference type="STRING" id="1336337.A0A3N4JIU6"/>
<dbReference type="PROSITE" id="PS50297">
    <property type="entry name" value="ANK_REP_REGION"/>
    <property type="match status" value="1"/>
</dbReference>
<dbReference type="OrthoDB" id="448455at2759"/>
<name>A0A3N4JIU6_9PEZI</name>
<organism evidence="5 6">
    <name type="scientific">Choiromyces venosus 120613-1</name>
    <dbReference type="NCBI Taxonomy" id="1336337"/>
    <lineage>
        <taxon>Eukaryota</taxon>
        <taxon>Fungi</taxon>
        <taxon>Dikarya</taxon>
        <taxon>Ascomycota</taxon>
        <taxon>Pezizomycotina</taxon>
        <taxon>Pezizomycetes</taxon>
        <taxon>Pezizales</taxon>
        <taxon>Tuberaceae</taxon>
        <taxon>Choiromyces</taxon>
    </lineage>
</organism>
<dbReference type="PANTHER" id="PTHR10039">
    <property type="entry name" value="AMELOGENIN"/>
    <property type="match status" value="1"/>
</dbReference>
<dbReference type="PANTHER" id="PTHR10039:SF15">
    <property type="entry name" value="NACHT DOMAIN-CONTAINING PROTEIN"/>
    <property type="match status" value="1"/>
</dbReference>
<dbReference type="InterPro" id="IPR002110">
    <property type="entry name" value="Ankyrin_rpt"/>
</dbReference>
<dbReference type="SMART" id="SM00248">
    <property type="entry name" value="ANK"/>
    <property type="match status" value="4"/>
</dbReference>
<dbReference type="SUPFAM" id="SSF48403">
    <property type="entry name" value="Ankyrin repeat"/>
    <property type="match status" value="1"/>
</dbReference>
<keyword evidence="2" id="KW-0040">ANK repeat</keyword>
<dbReference type="Pfam" id="PF00023">
    <property type="entry name" value="Ank"/>
    <property type="match status" value="1"/>
</dbReference>
<keyword evidence="1" id="KW-0677">Repeat</keyword>
<dbReference type="Pfam" id="PF24883">
    <property type="entry name" value="NPHP3_N"/>
    <property type="match status" value="1"/>
</dbReference>
<accession>A0A3N4JIU6</accession>
<evidence type="ECO:0000256" key="1">
    <source>
        <dbReference type="ARBA" id="ARBA00022737"/>
    </source>
</evidence>
<evidence type="ECO:0000256" key="2">
    <source>
        <dbReference type="PROSITE-ProRule" id="PRU00023"/>
    </source>
</evidence>
<dbReference type="Proteomes" id="UP000276215">
    <property type="component" value="Unassembled WGS sequence"/>
</dbReference>
<feature type="domain" description="GPI inositol-deacylase winged helix" evidence="3">
    <location>
        <begin position="254"/>
        <end position="324"/>
    </location>
</feature>
<evidence type="ECO:0000313" key="6">
    <source>
        <dbReference type="Proteomes" id="UP000276215"/>
    </source>
</evidence>
<evidence type="ECO:0000259" key="4">
    <source>
        <dbReference type="Pfam" id="PF24883"/>
    </source>
</evidence>
<dbReference type="InterPro" id="IPR027417">
    <property type="entry name" value="P-loop_NTPase"/>
</dbReference>
<feature type="domain" description="Nephrocystin 3-like N-terminal" evidence="4">
    <location>
        <begin position="13"/>
        <end position="134"/>
    </location>
</feature>
<dbReference type="Pfam" id="PF12796">
    <property type="entry name" value="Ank_2"/>
    <property type="match status" value="1"/>
</dbReference>
<dbReference type="InterPro" id="IPR056884">
    <property type="entry name" value="NPHP3-like_N"/>
</dbReference>
<dbReference type="EMBL" id="ML120415">
    <property type="protein sequence ID" value="RPA96330.1"/>
    <property type="molecule type" value="Genomic_DNA"/>
</dbReference>
<reference evidence="5 6" key="1">
    <citation type="journal article" date="2018" name="Nat. Ecol. Evol.">
        <title>Pezizomycetes genomes reveal the molecular basis of ectomycorrhizal truffle lifestyle.</title>
        <authorList>
            <person name="Murat C."/>
            <person name="Payen T."/>
            <person name="Noel B."/>
            <person name="Kuo A."/>
            <person name="Morin E."/>
            <person name="Chen J."/>
            <person name="Kohler A."/>
            <person name="Krizsan K."/>
            <person name="Balestrini R."/>
            <person name="Da Silva C."/>
            <person name="Montanini B."/>
            <person name="Hainaut M."/>
            <person name="Levati E."/>
            <person name="Barry K.W."/>
            <person name="Belfiori B."/>
            <person name="Cichocki N."/>
            <person name="Clum A."/>
            <person name="Dockter R.B."/>
            <person name="Fauchery L."/>
            <person name="Guy J."/>
            <person name="Iotti M."/>
            <person name="Le Tacon F."/>
            <person name="Lindquist E.A."/>
            <person name="Lipzen A."/>
            <person name="Malagnac F."/>
            <person name="Mello A."/>
            <person name="Molinier V."/>
            <person name="Miyauchi S."/>
            <person name="Poulain J."/>
            <person name="Riccioni C."/>
            <person name="Rubini A."/>
            <person name="Sitrit Y."/>
            <person name="Splivallo R."/>
            <person name="Traeger S."/>
            <person name="Wang M."/>
            <person name="Zifcakova L."/>
            <person name="Wipf D."/>
            <person name="Zambonelli A."/>
            <person name="Paolocci F."/>
            <person name="Nowrousian M."/>
            <person name="Ottonello S."/>
            <person name="Baldrian P."/>
            <person name="Spatafora J.W."/>
            <person name="Henrissat B."/>
            <person name="Nagy L.G."/>
            <person name="Aury J.M."/>
            <person name="Wincker P."/>
            <person name="Grigoriev I.V."/>
            <person name="Bonfante P."/>
            <person name="Martin F.M."/>
        </authorList>
    </citation>
    <scope>NUCLEOTIDE SEQUENCE [LARGE SCALE GENOMIC DNA]</scope>
    <source>
        <strain evidence="5 6">120613-1</strain>
    </source>
</reference>
<evidence type="ECO:0000313" key="5">
    <source>
        <dbReference type="EMBL" id="RPA96330.1"/>
    </source>
</evidence>
<feature type="repeat" description="ANK" evidence="2">
    <location>
        <begin position="531"/>
        <end position="554"/>
    </location>
</feature>
<dbReference type="AlphaFoldDB" id="A0A3N4JIU6"/>
<dbReference type="InterPro" id="IPR054471">
    <property type="entry name" value="GPIID_WHD"/>
</dbReference>
<sequence>GIVGFYQIYDGSLVIDRLCDKGKERHDSIACFYFNFAAQKEQSPVDMLGSLLKQIVGGMERVPEDIVKAFEDQKKAIGVAEIVKLLQTVTSSQHTFICVDALDKCLEKHQSDILDALREILEKSPGTRVFITGRRHISGQVEKHLAGKAVTLSIKPNNKDIREYIRMRLRKDAFLGATDDSLESEITDTLAEQIPESLLLGSITLDSILRETTVYTRREKLLAMAEGSEMKEVYGATLERIQGQGGERARLGMGALLWISHSEKPLQLDELLQALAVEKGSTELNPERIYSVEILLSCCLELVTFDKEASRVRLIHFSLQAYLYTRPDVFPGAYSTIGETCLTYLNFPHIKGLSRTLDSTPQSTPFITYCSLYWGAHARKEASSSVISLAFELFSELANDLSTKFLLMDMKKMLDLWGLISRALFPAIDVIYGDAALHLEAARSGNQGKTKSDKTYGRTALCWAAGHGHDVVVKELLSYGSHNPNRAGGAWGKTSQDGGTPLWWAAYRNNEGVVKLLLSREDVNPDRPDKAGDTPLLQAAWSGDEKVVKLLLSREDVNPNKPGKDGQTPLLIAVKRRHSLVERLLGARIATDAPVP</sequence>
<protein>
    <submittedName>
        <fullName evidence="5">Ankyrin</fullName>
    </submittedName>
</protein>
<feature type="non-terminal residue" evidence="5">
    <location>
        <position position="1"/>
    </location>
</feature>
<evidence type="ECO:0000259" key="3">
    <source>
        <dbReference type="Pfam" id="PF22939"/>
    </source>
</evidence>